<dbReference type="PATRIC" id="fig|1121439.3.peg.1071"/>
<evidence type="ECO:0000313" key="2">
    <source>
        <dbReference type="EMBL" id="EPR34625.1"/>
    </source>
</evidence>
<dbReference type="STRING" id="1121439.dsat_2667"/>
<feature type="repeat" description="TPR" evidence="1">
    <location>
        <begin position="150"/>
        <end position="183"/>
    </location>
</feature>
<dbReference type="InterPro" id="IPR011990">
    <property type="entry name" value="TPR-like_helical_dom_sf"/>
</dbReference>
<evidence type="ECO:0000256" key="1">
    <source>
        <dbReference type="PROSITE-ProRule" id="PRU00339"/>
    </source>
</evidence>
<dbReference type="RefSeq" id="WP_020886552.1">
    <property type="nucleotide sequence ID" value="NZ_ATHI01000007.1"/>
</dbReference>
<dbReference type="EMBL" id="ATHI01000007">
    <property type="protein sequence ID" value="EPR34625.1"/>
    <property type="molecule type" value="Genomic_DNA"/>
</dbReference>
<evidence type="ECO:0000313" key="3">
    <source>
        <dbReference type="Proteomes" id="UP000014975"/>
    </source>
</evidence>
<dbReference type="PROSITE" id="PS50005">
    <property type="entry name" value="TPR"/>
    <property type="match status" value="2"/>
</dbReference>
<name>S7TDG9_9BACT</name>
<reference evidence="2 3" key="1">
    <citation type="journal article" date="2013" name="Genome Announc.">
        <title>Draft genome sequences for three mercury-methylating, sulfate-reducing bacteria.</title>
        <authorList>
            <person name="Brown S.D."/>
            <person name="Hurt R.A.Jr."/>
            <person name="Gilmour C.C."/>
            <person name="Elias D.A."/>
        </authorList>
    </citation>
    <scope>NUCLEOTIDE SEQUENCE [LARGE SCALE GENOMIC DNA]</scope>
    <source>
        <strain evidence="2 3">DSM 16529</strain>
    </source>
</reference>
<organism evidence="2 3">
    <name type="scientific">Alkalidesulfovibrio alkalitolerans DSM 16529</name>
    <dbReference type="NCBI Taxonomy" id="1121439"/>
    <lineage>
        <taxon>Bacteria</taxon>
        <taxon>Pseudomonadati</taxon>
        <taxon>Thermodesulfobacteriota</taxon>
        <taxon>Desulfovibrionia</taxon>
        <taxon>Desulfovibrionales</taxon>
        <taxon>Desulfovibrionaceae</taxon>
        <taxon>Alkalidesulfovibrio</taxon>
    </lineage>
</organism>
<dbReference type="Proteomes" id="UP000014975">
    <property type="component" value="Unassembled WGS sequence"/>
</dbReference>
<protein>
    <submittedName>
        <fullName evidence="2">Tetratricopeptide TPR_2 repeat-containing protein</fullName>
    </submittedName>
</protein>
<dbReference type="Gene3D" id="1.25.40.10">
    <property type="entry name" value="Tetratricopeptide repeat domain"/>
    <property type="match status" value="1"/>
</dbReference>
<dbReference type="AlphaFoldDB" id="S7TDG9"/>
<comment type="caution">
    <text evidence="2">The sequence shown here is derived from an EMBL/GenBank/DDBJ whole genome shotgun (WGS) entry which is preliminary data.</text>
</comment>
<dbReference type="SMART" id="SM00028">
    <property type="entry name" value="TPR"/>
    <property type="match status" value="4"/>
</dbReference>
<proteinExistence type="predicted"/>
<accession>S7TDG9</accession>
<keyword evidence="1" id="KW-0802">TPR repeat</keyword>
<keyword evidence="3" id="KW-1185">Reference proteome</keyword>
<dbReference type="SUPFAM" id="SSF48452">
    <property type="entry name" value="TPR-like"/>
    <property type="match status" value="1"/>
</dbReference>
<dbReference type="InterPro" id="IPR019734">
    <property type="entry name" value="TPR_rpt"/>
</dbReference>
<sequence>MSAELIKARQLINKIGSLLKQEKVLPAAQCLQQALLIVIKTPLMKAEKEEFVQLISQAVFALGSDRNFTQAYPLQLDYAPGEERSLYAQMNEVLKELNTSTTEEAQALLALIAKRKQQGLKDIESRLTAKDHAEAKKTADALVREFSQDTDFKANIADLFLKHEQYQEAYGYLEDALRNDPDAVHLYNRIGIVLRKMKDFKTAEQYYRKALESCHHDEFLFFNIGRLYHDWQKWRPMAEMAKRALKINPSFQQAQKMLQFAQKKLEQEA</sequence>
<dbReference type="eggNOG" id="COG0457">
    <property type="taxonomic scope" value="Bacteria"/>
</dbReference>
<dbReference type="OrthoDB" id="5502572at2"/>
<dbReference type="Pfam" id="PF00515">
    <property type="entry name" value="TPR_1"/>
    <property type="match status" value="1"/>
</dbReference>
<feature type="repeat" description="TPR" evidence="1">
    <location>
        <begin position="184"/>
        <end position="217"/>
    </location>
</feature>
<gene>
    <name evidence="2" type="ORF">dsat_2667</name>
</gene>